<dbReference type="InterPro" id="IPR017907">
    <property type="entry name" value="Znf_RING_CS"/>
</dbReference>
<dbReference type="InterPro" id="IPR043136">
    <property type="entry name" value="B30.2/SPRY_sf"/>
</dbReference>
<dbReference type="Pfam" id="PF15227">
    <property type="entry name" value="zf-C3HC4_4"/>
    <property type="match status" value="1"/>
</dbReference>
<evidence type="ECO:0000256" key="3">
    <source>
        <dbReference type="ARBA" id="ARBA00022833"/>
    </source>
</evidence>
<reference evidence="10 11" key="1">
    <citation type="journal article" date="2008" name="Nature">
        <title>Genome analysis of the platypus reveals unique signatures of evolution.</title>
        <authorList>
            <person name="Warren W.C."/>
            <person name="Hillier L.W."/>
            <person name="Marshall Graves J.A."/>
            <person name="Birney E."/>
            <person name="Ponting C.P."/>
            <person name="Grutzner F."/>
            <person name="Belov K."/>
            <person name="Miller W."/>
            <person name="Clarke L."/>
            <person name="Chinwalla A.T."/>
            <person name="Yang S.P."/>
            <person name="Heger A."/>
            <person name="Locke D.P."/>
            <person name="Miethke P."/>
            <person name="Waters P.D."/>
            <person name="Veyrunes F."/>
            <person name="Fulton L."/>
            <person name="Fulton B."/>
            <person name="Graves T."/>
            <person name="Wallis J."/>
            <person name="Puente X.S."/>
            <person name="Lopez-Otin C."/>
            <person name="Ordonez G.R."/>
            <person name="Eichler E.E."/>
            <person name="Chen L."/>
            <person name="Cheng Z."/>
            <person name="Deakin J.E."/>
            <person name="Alsop A."/>
            <person name="Thompson K."/>
            <person name="Kirby P."/>
            <person name="Papenfuss A.T."/>
            <person name="Wakefield M.J."/>
            <person name="Olender T."/>
            <person name="Lancet D."/>
            <person name="Huttley G.A."/>
            <person name="Smit A.F."/>
            <person name="Pask A."/>
            <person name="Temple-Smith P."/>
            <person name="Batzer M.A."/>
            <person name="Walker J.A."/>
            <person name="Konkel M.K."/>
            <person name="Harris R.S."/>
            <person name="Whittington C.M."/>
            <person name="Wong E.S."/>
            <person name="Gemmell N.J."/>
            <person name="Buschiazzo E."/>
            <person name="Vargas Jentzsch I.M."/>
            <person name="Merkel A."/>
            <person name="Schmitz J."/>
            <person name="Zemann A."/>
            <person name="Churakov G."/>
            <person name="Kriegs J.O."/>
            <person name="Brosius J."/>
            <person name="Murchison E.P."/>
            <person name="Sachidanandam R."/>
            <person name="Smith C."/>
            <person name="Hannon G.J."/>
            <person name="Tsend-Ayush E."/>
            <person name="McMillan D."/>
            <person name="Attenborough R."/>
            <person name="Rens W."/>
            <person name="Ferguson-Smith M."/>
            <person name="Lefevre C.M."/>
            <person name="Sharp J.A."/>
            <person name="Nicholas K.R."/>
            <person name="Ray D.A."/>
            <person name="Kube M."/>
            <person name="Reinhardt R."/>
            <person name="Pringle T.H."/>
            <person name="Taylor J."/>
            <person name="Jones R.C."/>
            <person name="Nixon B."/>
            <person name="Dacheux J.L."/>
            <person name="Niwa H."/>
            <person name="Sekita Y."/>
            <person name="Huang X."/>
            <person name="Stark A."/>
            <person name="Kheradpour P."/>
            <person name="Kellis M."/>
            <person name="Flicek P."/>
            <person name="Chen Y."/>
            <person name="Webber C."/>
            <person name="Hardison R."/>
            <person name="Nelson J."/>
            <person name="Hallsworth-Pepin K."/>
            <person name="Delehaunty K."/>
            <person name="Markovic C."/>
            <person name="Minx P."/>
            <person name="Feng Y."/>
            <person name="Kremitzki C."/>
            <person name="Mitreva M."/>
            <person name="Glasscock J."/>
            <person name="Wylie T."/>
            <person name="Wohldmann P."/>
            <person name="Thiru P."/>
            <person name="Nhan M.N."/>
            <person name="Pohl C.S."/>
            <person name="Smith S.M."/>
            <person name="Hou S."/>
            <person name="Nefedov M."/>
            <person name="de Jong P.J."/>
            <person name="Renfree M.B."/>
            <person name="Mardis E.R."/>
            <person name="Wilson R.K."/>
        </authorList>
    </citation>
    <scope>NUCLEOTIDE SEQUENCE [LARGE SCALE GENOMIC DNA]</scope>
    <source>
        <strain evidence="10 11">Glennie</strain>
    </source>
</reference>
<dbReference type="InterPro" id="IPR013083">
    <property type="entry name" value="Znf_RING/FYVE/PHD"/>
</dbReference>
<dbReference type="PROSITE" id="PS50119">
    <property type="entry name" value="ZF_BBOX"/>
    <property type="match status" value="1"/>
</dbReference>
<dbReference type="PROSITE" id="PS50089">
    <property type="entry name" value="ZF_RING_2"/>
    <property type="match status" value="1"/>
</dbReference>
<dbReference type="Ensembl" id="ENSOANT00000068731.1">
    <property type="protein sequence ID" value="ENSOANP00000040878.1"/>
    <property type="gene ID" value="ENSOANG00000050734.1"/>
</dbReference>
<dbReference type="SUPFAM" id="SSF49899">
    <property type="entry name" value="Concanavalin A-like lectins/glucanases"/>
    <property type="match status" value="1"/>
</dbReference>
<dbReference type="PRINTS" id="PR01407">
    <property type="entry name" value="BUTYPHLNCDUF"/>
</dbReference>
<dbReference type="SMART" id="SM00184">
    <property type="entry name" value="RING"/>
    <property type="match status" value="1"/>
</dbReference>
<dbReference type="InterPro" id="IPR006574">
    <property type="entry name" value="PRY"/>
</dbReference>
<dbReference type="Gene3D" id="3.30.160.60">
    <property type="entry name" value="Classic Zinc Finger"/>
    <property type="match status" value="1"/>
</dbReference>
<evidence type="ECO:0000256" key="1">
    <source>
        <dbReference type="ARBA" id="ARBA00022723"/>
    </source>
</evidence>
<dbReference type="Gene3D" id="3.30.40.10">
    <property type="entry name" value="Zinc/RING finger domain, C3HC4 (zinc finger)"/>
    <property type="match status" value="1"/>
</dbReference>
<feature type="coiled-coil region" evidence="5">
    <location>
        <begin position="251"/>
        <end position="294"/>
    </location>
</feature>
<dbReference type="GO" id="GO:0061630">
    <property type="term" value="F:ubiquitin protein ligase activity"/>
    <property type="evidence" value="ECO:0000318"/>
    <property type="project" value="GO_Central"/>
</dbReference>
<evidence type="ECO:0008006" key="12">
    <source>
        <dbReference type="Google" id="ProtNLM"/>
    </source>
</evidence>
<dbReference type="SMART" id="SM00589">
    <property type="entry name" value="PRY"/>
    <property type="match status" value="1"/>
</dbReference>
<dbReference type="GO" id="GO:0005737">
    <property type="term" value="C:cytoplasm"/>
    <property type="evidence" value="ECO:0000318"/>
    <property type="project" value="GO_Central"/>
</dbReference>
<keyword evidence="5" id="KW-0175">Coiled coil</keyword>
<dbReference type="SMART" id="SM00336">
    <property type="entry name" value="BBOX"/>
    <property type="match status" value="1"/>
</dbReference>
<evidence type="ECO:0000256" key="4">
    <source>
        <dbReference type="PROSITE-ProRule" id="PRU00024"/>
    </source>
</evidence>
<dbReference type="SUPFAM" id="SSF57850">
    <property type="entry name" value="RING/U-box"/>
    <property type="match status" value="1"/>
</dbReference>
<dbReference type="GO" id="GO:0046597">
    <property type="term" value="P:host-mediated suppression of symbiont invasion"/>
    <property type="evidence" value="ECO:0000318"/>
    <property type="project" value="GO_Central"/>
</dbReference>
<dbReference type="InterPro" id="IPR001870">
    <property type="entry name" value="B30.2/SPRY"/>
</dbReference>
<evidence type="ECO:0000259" key="8">
    <source>
        <dbReference type="PROSITE" id="PS50119"/>
    </source>
</evidence>
<evidence type="ECO:0000313" key="11">
    <source>
        <dbReference type="Proteomes" id="UP000002279"/>
    </source>
</evidence>
<dbReference type="Proteomes" id="UP000002279">
    <property type="component" value="Chromosome X5"/>
</dbReference>
<feature type="domain" description="B box-type" evidence="8">
    <location>
        <begin position="128"/>
        <end position="164"/>
    </location>
</feature>
<dbReference type="InterPro" id="IPR003879">
    <property type="entry name" value="Butyrophylin_SPRY"/>
</dbReference>
<evidence type="ECO:0000259" key="7">
    <source>
        <dbReference type="PROSITE" id="PS50089"/>
    </source>
</evidence>
<dbReference type="PROSITE" id="PS50188">
    <property type="entry name" value="B302_SPRY"/>
    <property type="match status" value="1"/>
</dbReference>
<keyword evidence="3" id="KW-0862">Zinc</keyword>
<keyword evidence="1" id="KW-0479">Metal-binding</keyword>
<dbReference type="Bgee" id="ENSOANG00000050734">
    <property type="expression patterns" value="Expressed in ovary"/>
</dbReference>
<evidence type="ECO:0000256" key="5">
    <source>
        <dbReference type="SAM" id="Coils"/>
    </source>
</evidence>
<evidence type="ECO:0000256" key="2">
    <source>
        <dbReference type="ARBA" id="ARBA00022771"/>
    </source>
</evidence>
<dbReference type="PROSITE" id="PS00518">
    <property type="entry name" value="ZF_RING_1"/>
    <property type="match status" value="1"/>
</dbReference>
<keyword evidence="2 4" id="KW-0863">Zinc-finger</keyword>
<dbReference type="InterPro" id="IPR013320">
    <property type="entry name" value="ConA-like_dom_sf"/>
</dbReference>
<evidence type="ECO:0000259" key="9">
    <source>
        <dbReference type="PROSITE" id="PS50188"/>
    </source>
</evidence>
<dbReference type="Gene3D" id="2.60.120.920">
    <property type="match status" value="1"/>
</dbReference>
<dbReference type="OMA" id="PFFWLNW"/>
<dbReference type="InterPro" id="IPR001841">
    <property type="entry name" value="Znf_RING"/>
</dbReference>
<dbReference type="InterPro" id="IPR050143">
    <property type="entry name" value="TRIM/RBCC"/>
</dbReference>
<dbReference type="SUPFAM" id="SSF57845">
    <property type="entry name" value="B-box zinc-binding domain"/>
    <property type="match status" value="1"/>
</dbReference>
<dbReference type="PANTHER" id="PTHR24103">
    <property type="entry name" value="E3 UBIQUITIN-PROTEIN LIGASE TRIM"/>
    <property type="match status" value="1"/>
</dbReference>
<dbReference type="SMART" id="SM00449">
    <property type="entry name" value="SPRY"/>
    <property type="match status" value="1"/>
</dbReference>
<protein>
    <recommendedName>
        <fullName evidence="12">Tripartite motif containing 7</fullName>
    </recommendedName>
</protein>
<accession>A0A6I8NI14</accession>
<dbReference type="Pfam" id="PF00622">
    <property type="entry name" value="SPRY"/>
    <property type="match status" value="1"/>
</dbReference>
<feature type="domain" description="B30.2/SPRY" evidence="9">
    <location>
        <begin position="322"/>
        <end position="525"/>
    </location>
</feature>
<evidence type="ECO:0000313" key="10">
    <source>
        <dbReference type="Ensembl" id="ENSOANP00000040878.1"/>
    </source>
</evidence>
<reference evidence="10" key="2">
    <citation type="submission" date="2025-08" db="UniProtKB">
        <authorList>
            <consortium name="Ensembl"/>
        </authorList>
    </citation>
    <scope>IDENTIFICATION</scope>
    <source>
        <strain evidence="10">Glennie</strain>
    </source>
</reference>
<feature type="domain" description="RING-type" evidence="7">
    <location>
        <begin position="15"/>
        <end position="60"/>
    </location>
</feature>
<dbReference type="InterPro" id="IPR003877">
    <property type="entry name" value="SPRY_dom"/>
</dbReference>
<evidence type="ECO:0000256" key="6">
    <source>
        <dbReference type="SAM" id="MobiDB-lite"/>
    </source>
</evidence>
<keyword evidence="11" id="KW-1185">Reference proteome</keyword>
<name>A0A6I8NI14_ORNAN</name>
<gene>
    <name evidence="10" type="primary">LOC114807879</name>
</gene>
<sequence>MASDLLESLDEEVTCPVCLGYLNDPVTVDCGHVFCRACATGVCERRGPRSGPGPVCPLCQVRIRRENFRPAWQVASLVRNIQRGRQRLASVASATAGEGPGPVWDLQGGKPRLAAAPAAAGEGTGGRCLVHGEKLHFRCEDDGQLLCVVCRESREHRSHEVTVIEEAAQTYRKGILHQVQLIKKEREEIVSSRSAREKKIRAMLDLTEAERRKVVSEFEQMRRFLEERERLLLARLDGLDGEIRNRWAEFVATVSVEIAQLEALVDQLEKKGLQEETERRLQDVKENVSRFQRERPRDLDSVSLAAGQKISDFSRKTLSLQKILREFQGKLLQELESDPESITLDADTANGRLEVSADGKRVTRVERARPVSDLAKRFDYRPCVLAREGFSAGRHRWEVTLELAARGSGAVGVAREAVERKGEFTIAPQQGIWALDFSSPSVSPHPPPSSSSSSSSSSSFSSSSASLAQCVSHQRVGVSLDYERGWITFSNPDTRSPICTFSASFSGKIFPFFGLWGSGSRLTVS</sequence>
<dbReference type="Pfam" id="PF13765">
    <property type="entry name" value="PRY"/>
    <property type="match status" value="1"/>
</dbReference>
<reference evidence="10" key="3">
    <citation type="submission" date="2025-09" db="UniProtKB">
        <authorList>
            <consortium name="Ensembl"/>
        </authorList>
    </citation>
    <scope>IDENTIFICATION</scope>
    <source>
        <strain evidence="10">Glennie</strain>
    </source>
</reference>
<dbReference type="Pfam" id="PF00643">
    <property type="entry name" value="zf-B_box"/>
    <property type="match status" value="1"/>
</dbReference>
<dbReference type="InParanoid" id="A0A6I8NI14"/>
<feature type="region of interest" description="Disordered" evidence="6">
    <location>
        <begin position="437"/>
        <end position="456"/>
    </location>
</feature>
<dbReference type="AlphaFoldDB" id="A0A6I8NI14"/>
<dbReference type="InterPro" id="IPR000315">
    <property type="entry name" value="Znf_B-box"/>
</dbReference>
<dbReference type="GeneTree" id="ENSGT00940000158668"/>
<organism evidence="10 11">
    <name type="scientific">Ornithorhynchus anatinus</name>
    <name type="common">Duckbill platypus</name>
    <dbReference type="NCBI Taxonomy" id="9258"/>
    <lineage>
        <taxon>Eukaryota</taxon>
        <taxon>Metazoa</taxon>
        <taxon>Chordata</taxon>
        <taxon>Craniata</taxon>
        <taxon>Vertebrata</taxon>
        <taxon>Euteleostomi</taxon>
        <taxon>Mammalia</taxon>
        <taxon>Monotremata</taxon>
        <taxon>Ornithorhynchidae</taxon>
        <taxon>Ornithorhynchus</taxon>
    </lineage>
</organism>
<proteinExistence type="predicted"/>
<dbReference type="GO" id="GO:0008270">
    <property type="term" value="F:zinc ion binding"/>
    <property type="evidence" value="ECO:0007669"/>
    <property type="project" value="UniProtKB-KW"/>
</dbReference>